<name>A0A7W4YLN6_LEIAQ</name>
<dbReference type="RefSeq" id="WP_179603904.1">
    <property type="nucleotide sequence ID" value="NZ_JACHVP010000006.1"/>
</dbReference>
<comment type="caution">
    <text evidence="2">The sequence shown here is derived from an EMBL/GenBank/DDBJ whole genome shotgun (WGS) entry which is preliminary data.</text>
</comment>
<keyword evidence="3" id="KW-1185">Reference proteome</keyword>
<keyword evidence="1" id="KW-0812">Transmembrane</keyword>
<feature type="transmembrane region" description="Helical" evidence="1">
    <location>
        <begin position="128"/>
        <end position="145"/>
    </location>
</feature>
<evidence type="ECO:0000313" key="2">
    <source>
        <dbReference type="EMBL" id="MBB2969245.1"/>
    </source>
</evidence>
<keyword evidence="1" id="KW-1133">Transmembrane helix</keyword>
<reference evidence="2 3" key="1">
    <citation type="submission" date="2020-08" db="EMBL/GenBank/DDBJ databases">
        <title>Sequencing the genomes of 1000 actinobacteria strains.</title>
        <authorList>
            <person name="Klenk H.-P."/>
        </authorList>
    </citation>
    <scope>NUCLEOTIDE SEQUENCE [LARGE SCALE GENOMIC DNA]</scope>
    <source>
        <strain evidence="2 3">DSM 20146</strain>
    </source>
</reference>
<feature type="transmembrane region" description="Helical" evidence="1">
    <location>
        <begin position="102"/>
        <end position="122"/>
    </location>
</feature>
<feature type="transmembrane region" description="Helical" evidence="1">
    <location>
        <begin position="251"/>
        <end position="272"/>
    </location>
</feature>
<sequence>MTAIADLEKMMARTSQAEQRQIVDWATKAIVRRWRRSRKWRILCAWIVGVVGVALGLAMFVVPNLSGWQRLPYSFTAGVLIGLAYQLMPNRGNASASPRRRVYIFAFALSGAAAATVGILAALVAPGWWAAGLSVATAALAVGLAERYPGKYIPFAFLLPVALDAWMLLQLSTSGDRTQLVVVLTLFVPAFAVAIVLTVWAFKLRNLPSAEYAKATEVARGVLWAWILLLAATLAWSASGLKLGSGEQFDPLVFAIPLVTFGSVIATATTGWTRYREARLQLDADDQPAAEAKLTSSEQDGQPAIPSHVRGLVEGLMRLRSNFLRNFARPREDPDGEPARHSLPTPLASAGDLVALMLRAGVGARYEGRFDKIDWVYRLRYRGEECRLQLGRSGLWADFWIGEDEGARLADQLGKQLTKALRFLHQNGLRDAIDAGISVNAVEVVNQFFRYRGMVNYFIAQLRGLRGAPMPEVDRSTFTVHDFESGKQVPAPDFIADTMSYFSEFQNEQQRAGEIAHVATALVASYFAYIEHVSVLLAAYSSAASEDGFAVSELLRESWAVKFDVAFADVSIGSAKSDLSLMASRFRNPLLHGGAGRAADGMYVEVLPDVVALATEDGSPTDQFMLWKPSLTAEEIDWILSRIARIDAALESHPYWVAVSAGAPSNFSRDRVRKALSAQRSGNAGQLARAMAEALDD</sequence>
<dbReference type="EMBL" id="JACHVP010000006">
    <property type="protein sequence ID" value="MBB2969245.1"/>
    <property type="molecule type" value="Genomic_DNA"/>
</dbReference>
<evidence type="ECO:0000256" key="1">
    <source>
        <dbReference type="SAM" id="Phobius"/>
    </source>
</evidence>
<feature type="transmembrane region" description="Helical" evidence="1">
    <location>
        <begin position="42"/>
        <end position="65"/>
    </location>
</feature>
<organism evidence="2 3">
    <name type="scientific">Leifsonia aquatica</name>
    <name type="common">Corynebacterium aquaticum</name>
    <dbReference type="NCBI Taxonomy" id="144185"/>
    <lineage>
        <taxon>Bacteria</taxon>
        <taxon>Bacillati</taxon>
        <taxon>Actinomycetota</taxon>
        <taxon>Actinomycetes</taxon>
        <taxon>Micrococcales</taxon>
        <taxon>Microbacteriaceae</taxon>
        <taxon>Leifsonia</taxon>
    </lineage>
</organism>
<feature type="transmembrane region" description="Helical" evidence="1">
    <location>
        <begin position="71"/>
        <end position="90"/>
    </location>
</feature>
<feature type="transmembrane region" description="Helical" evidence="1">
    <location>
        <begin position="181"/>
        <end position="202"/>
    </location>
</feature>
<evidence type="ECO:0000313" key="3">
    <source>
        <dbReference type="Proteomes" id="UP000538196"/>
    </source>
</evidence>
<keyword evidence="1" id="KW-0472">Membrane</keyword>
<protein>
    <submittedName>
        <fullName evidence="2">Uncharacterized protein</fullName>
    </submittedName>
</protein>
<dbReference type="Proteomes" id="UP000538196">
    <property type="component" value="Unassembled WGS sequence"/>
</dbReference>
<gene>
    <name evidence="2" type="ORF">FHX33_004028</name>
</gene>
<accession>A0A7W4YLN6</accession>
<proteinExistence type="predicted"/>
<feature type="transmembrane region" description="Helical" evidence="1">
    <location>
        <begin position="222"/>
        <end position="239"/>
    </location>
</feature>
<dbReference type="AlphaFoldDB" id="A0A7W4YLN6"/>